<dbReference type="EMBL" id="RSAA01000011">
    <property type="protein sequence ID" value="RRO16655.1"/>
    <property type="molecule type" value="Genomic_DNA"/>
</dbReference>
<organism evidence="18 19">
    <name type="scientific">Saccharopolyspora rhizosphaerae</name>
    <dbReference type="NCBI Taxonomy" id="2492662"/>
    <lineage>
        <taxon>Bacteria</taxon>
        <taxon>Bacillati</taxon>
        <taxon>Actinomycetota</taxon>
        <taxon>Actinomycetes</taxon>
        <taxon>Pseudonocardiales</taxon>
        <taxon>Pseudonocardiaceae</taxon>
        <taxon>Saccharopolyspora</taxon>
    </lineage>
</organism>
<dbReference type="PANTHER" id="PTHR47470">
    <property type="entry name" value="CHOLESTEROL OXIDASE"/>
    <property type="match status" value="1"/>
</dbReference>
<keyword evidence="4 16" id="KW-0285">Flavoprotein</keyword>
<feature type="domain" description="Glucose-methanol-choline oxidoreductase N-terminal" evidence="17">
    <location>
        <begin position="150"/>
        <end position="173"/>
    </location>
</feature>
<evidence type="ECO:0000256" key="9">
    <source>
        <dbReference type="ARBA" id="ARBA00023221"/>
    </source>
</evidence>
<name>A0A3R8P4X2_9PSEU</name>
<dbReference type="PANTHER" id="PTHR47470:SF1">
    <property type="entry name" value="FAD-DEPENDENT OXIDOREDUCTASE 2 FAD BINDING DOMAIN-CONTAINING PROTEIN"/>
    <property type="match status" value="1"/>
</dbReference>
<gene>
    <name evidence="18" type="ORF">EIL87_12585</name>
</gene>
<keyword evidence="19" id="KW-1185">Reference proteome</keyword>
<accession>A0A3R8P4X2</accession>
<dbReference type="EC" id="1.1.3.6" evidence="13"/>
<dbReference type="InterPro" id="IPR036188">
    <property type="entry name" value="FAD/NAD-bd_sf"/>
</dbReference>
<dbReference type="Pfam" id="PF00732">
    <property type="entry name" value="GMC_oxred_N"/>
    <property type="match status" value="1"/>
</dbReference>
<evidence type="ECO:0000256" key="4">
    <source>
        <dbReference type="ARBA" id="ARBA00022630"/>
    </source>
</evidence>
<dbReference type="Pfam" id="PF22500">
    <property type="entry name" value="GMC_oxred_C_1st"/>
    <property type="match status" value="1"/>
</dbReference>
<keyword evidence="5 16" id="KW-0274">FAD</keyword>
<keyword evidence="8" id="KW-1207">Sterol metabolism</keyword>
<reference evidence="18 19" key="1">
    <citation type="submission" date="2018-11" db="EMBL/GenBank/DDBJ databases">
        <title>Saccharopolyspora rhizosphaerae sp. nov., an actinomycete isolated from rhizosphere soil in Thailand.</title>
        <authorList>
            <person name="Intra B."/>
            <person name="Euanorasetr J."/>
            <person name="Take A."/>
            <person name="Inahashi Y."/>
            <person name="Mori M."/>
            <person name="Panbangred W."/>
            <person name="Matsumoto A."/>
        </authorList>
    </citation>
    <scope>NUCLEOTIDE SEQUENCE [LARGE SCALE GENOMIC DNA]</scope>
    <source>
        <strain evidence="18 19">H219</strain>
    </source>
</reference>
<evidence type="ECO:0000259" key="17">
    <source>
        <dbReference type="PROSITE" id="PS00623"/>
    </source>
</evidence>
<dbReference type="GO" id="GO:0050660">
    <property type="term" value="F:flavin adenine dinucleotide binding"/>
    <property type="evidence" value="ECO:0007669"/>
    <property type="project" value="InterPro"/>
</dbReference>
<evidence type="ECO:0000256" key="6">
    <source>
        <dbReference type="ARBA" id="ARBA00023002"/>
    </source>
</evidence>
<evidence type="ECO:0000256" key="14">
    <source>
        <dbReference type="ARBA" id="ARBA00049744"/>
    </source>
</evidence>
<dbReference type="EC" id="5.3.3.1" evidence="11"/>
<comment type="pathway">
    <text evidence="12">Steroid metabolism; cholesterol degradation.</text>
</comment>
<keyword evidence="3" id="KW-0153">Cholesterol metabolism</keyword>
<dbReference type="Gene3D" id="3.50.50.60">
    <property type="entry name" value="FAD/NAD(P)-binding domain"/>
    <property type="match status" value="1"/>
</dbReference>
<dbReference type="GO" id="GO:0016995">
    <property type="term" value="F:cholesterol oxidase activity"/>
    <property type="evidence" value="ECO:0007669"/>
    <property type="project" value="UniProtKB-EC"/>
</dbReference>
<evidence type="ECO:0000256" key="16">
    <source>
        <dbReference type="RuleBase" id="RU003968"/>
    </source>
</evidence>
<dbReference type="InterPro" id="IPR006311">
    <property type="entry name" value="TAT_signal"/>
</dbReference>
<comment type="cofactor">
    <cofactor evidence="1">
        <name>FAD</name>
        <dbReference type="ChEBI" id="CHEBI:57692"/>
    </cofactor>
</comment>
<evidence type="ECO:0000313" key="18">
    <source>
        <dbReference type="EMBL" id="RRO16655.1"/>
    </source>
</evidence>
<dbReference type="PROSITE" id="PS00623">
    <property type="entry name" value="GMC_OXRED_1"/>
    <property type="match status" value="1"/>
</dbReference>
<sequence length="550" mass="59742">MRCKASSTTERPGVRAPTSRRRFMGMAALGSAAALGLTTISTRKPAHAAGHSPAVVIGTGYGAAVTALRLGAAGVPTVMLEMGRLWDTPAEDGTIFSSMLTPDRRAMWFKERTEAPLASFLWMDLANRDIEPYAGVLDRVDHGDMSVYVGRGVGGGSLVNGAMAVTPKRWYFEEVLPQVDADEMYRTYFPLANAMLGTNHVDRDWFETCDSYQFARVSRAAAEKAGYETAFVPSVYDFDYMRREEEGLVPRSALASEVIYGNNHGKRSLDKSYLAAALGTGNVTIETLSEVRGISQQQDGSYALSVRRIDESGNVLGIHQLTADHLFLGAGSLGSTELLLRARDTGTLPNLGEEIGQGWGTNGNVMLGRANHGQDLVGSLESGMPALGIDAWDDPVNPVFAEIAPVPAGLETWASLYLAITRNPERGTFHYDPGADRAVLDWREEQGQPSIDAAKQMFDRINEVNGTSYRYDLFGDTRAFENRFTYHPLGGLVLGEATDLHGRVKGYRNLYVTDGSLIPGSTGVNPFVTITALAERNIARILAEDVRTRA</sequence>
<evidence type="ECO:0000256" key="12">
    <source>
        <dbReference type="ARBA" id="ARBA00049645"/>
    </source>
</evidence>
<evidence type="ECO:0000256" key="7">
    <source>
        <dbReference type="ARBA" id="ARBA00023098"/>
    </source>
</evidence>
<comment type="caution">
    <text evidence="18">The sequence shown here is derived from an EMBL/GenBank/DDBJ whole genome shotgun (WGS) entry which is preliminary data.</text>
</comment>
<dbReference type="InterPro" id="IPR052542">
    <property type="entry name" value="Cholesterol_Oxidase"/>
</dbReference>
<evidence type="ECO:0000256" key="2">
    <source>
        <dbReference type="ARBA" id="ARBA00010790"/>
    </source>
</evidence>
<dbReference type="GO" id="GO:0008203">
    <property type="term" value="P:cholesterol metabolic process"/>
    <property type="evidence" value="ECO:0007669"/>
    <property type="project" value="UniProtKB-KW"/>
</dbReference>
<dbReference type="Gene3D" id="3.30.410.10">
    <property type="entry name" value="Cholesterol Oxidase, domain 2"/>
    <property type="match status" value="1"/>
</dbReference>
<keyword evidence="10" id="KW-0413">Isomerase</keyword>
<dbReference type="SUPFAM" id="SSF51905">
    <property type="entry name" value="FAD/NAD(P)-binding domain"/>
    <property type="match status" value="1"/>
</dbReference>
<evidence type="ECO:0000256" key="15">
    <source>
        <dbReference type="ARBA" id="ARBA00049778"/>
    </source>
</evidence>
<evidence type="ECO:0000256" key="10">
    <source>
        <dbReference type="ARBA" id="ARBA00023235"/>
    </source>
</evidence>
<evidence type="ECO:0000256" key="1">
    <source>
        <dbReference type="ARBA" id="ARBA00001974"/>
    </source>
</evidence>
<dbReference type="PROSITE" id="PS51318">
    <property type="entry name" value="TAT"/>
    <property type="match status" value="1"/>
</dbReference>
<keyword evidence="7" id="KW-0443">Lipid metabolism</keyword>
<evidence type="ECO:0000256" key="13">
    <source>
        <dbReference type="ARBA" id="ARBA00049723"/>
    </source>
</evidence>
<evidence type="ECO:0000256" key="8">
    <source>
        <dbReference type="ARBA" id="ARBA00023166"/>
    </source>
</evidence>
<dbReference type="Proteomes" id="UP000274515">
    <property type="component" value="Unassembled WGS sequence"/>
</dbReference>
<comment type="similarity">
    <text evidence="2 16">Belongs to the GMC oxidoreductase family.</text>
</comment>
<dbReference type="InterPro" id="IPR000172">
    <property type="entry name" value="GMC_OxRdtase_N"/>
</dbReference>
<keyword evidence="6" id="KW-0560">Oxidoreductase</keyword>
<keyword evidence="9" id="KW-0753">Steroid metabolism</keyword>
<dbReference type="AlphaFoldDB" id="A0A3R8P4X2"/>
<evidence type="ECO:0000256" key="3">
    <source>
        <dbReference type="ARBA" id="ARBA00022548"/>
    </source>
</evidence>
<dbReference type="GO" id="GO:0004769">
    <property type="term" value="F:steroid Delta-isomerase activity"/>
    <property type="evidence" value="ECO:0007669"/>
    <property type="project" value="UniProtKB-EC"/>
</dbReference>
<evidence type="ECO:0000256" key="11">
    <source>
        <dbReference type="ARBA" id="ARBA00038856"/>
    </source>
</evidence>
<dbReference type="OrthoDB" id="3587784at2"/>
<dbReference type="InterPro" id="IPR007867">
    <property type="entry name" value="GMC_OxRtase_C"/>
</dbReference>
<evidence type="ECO:0000256" key="5">
    <source>
        <dbReference type="ARBA" id="ARBA00022827"/>
    </source>
</evidence>
<dbReference type="Pfam" id="PF05199">
    <property type="entry name" value="GMC_oxred_C"/>
    <property type="match status" value="1"/>
</dbReference>
<proteinExistence type="inferred from homology"/>
<evidence type="ECO:0000313" key="19">
    <source>
        <dbReference type="Proteomes" id="UP000274515"/>
    </source>
</evidence>
<dbReference type="SUPFAM" id="SSF54373">
    <property type="entry name" value="FAD-linked reductases, C-terminal domain"/>
    <property type="match status" value="1"/>
</dbReference>
<protein>
    <recommendedName>
        <fullName evidence="14">Cholesterol oxidase</fullName>
        <ecNumber evidence="13">1.1.3.6</ecNumber>
        <ecNumber evidence="11">5.3.3.1</ecNumber>
    </recommendedName>
    <alternativeName>
        <fullName evidence="15">Cholesterol isomerase</fullName>
    </alternativeName>
</protein>